<dbReference type="EMBL" id="FNJU01000001">
    <property type="protein sequence ID" value="SDP11827.1"/>
    <property type="molecule type" value="Genomic_DNA"/>
</dbReference>
<dbReference type="STRING" id="930152.SAMN05216565_101578"/>
<gene>
    <name evidence="2" type="ORF">SAMN05216565_101578</name>
</gene>
<dbReference type="Gene3D" id="3.30.379.10">
    <property type="entry name" value="Chitobiase/beta-hexosaminidase domain 2-like"/>
    <property type="match status" value="1"/>
</dbReference>
<dbReference type="GO" id="GO:0016787">
    <property type="term" value="F:hydrolase activity"/>
    <property type="evidence" value="ECO:0007669"/>
    <property type="project" value="UniProtKB-KW"/>
</dbReference>
<dbReference type="AlphaFoldDB" id="A0A1H0Q346"/>
<dbReference type="RefSeq" id="WP_090849693.1">
    <property type="nucleotide sequence ID" value="NZ_FNJU01000001.1"/>
</dbReference>
<dbReference type="OrthoDB" id="8727830at2"/>
<dbReference type="GO" id="GO:0005975">
    <property type="term" value="P:carbohydrate metabolic process"/>
    <property type="evidence" value="ECO:0007669"/>
    <property type="project" value="UniProtKB-ARBA"/>
</dbReference>
<reference evidence="3" key="1">
    <citation type="submission" date="2016-10" db="EMBL/GenBank/DDBJ databases">
        <authorList>
            <person name="Varghese N."/>
            <person name="Submissions S."/>
        </authorList>
    </citation>
    <scope>NUCLEOTIDE SEQUENCE [LARGE SCALE GENOMIC DNA]</scope>
    <source>
        <strain evidence="3">IBRC-M10078</strain>
    </source>
</reference>
<name>A0A1H0Q346_9BACI</name>
<protein>
    <submittedName>
        <fullName evidence="2">Glycosyl hydrolase family 115</fullName>
    </submittedName>
</protein>
<accession>A0A1H0Q346</accession>
<dbReference type="Proteomes" id="UP000199159">
    <property type="component" value="Unassembled WGS sequence"/>
</dbReference>
<evidence type="ECO:0000313" key="2">
    <source>
        <dbReference type="EMBL" id="SDP11827.1"/>
    </source>
</evidence>
<dbReference type="Pfam" id="PF15979">
    <property type="entry name" value="Glyco_hydro_115"/>
    <property type="match status" value="1"/>
</dbReference>
<keyword evidence="1 2" id="KW-0378">Hydrolase</keyword>
<dbReference type="Gene3D" id="3.20.20.520">
    <property type="entry name" value="Glycosyl hydrolase family 115"/>
    <property type="match status" value="1"/>
</dbReference>
<evidence type="ECO:0000313" key="3">
    <source>
        <dbReference type="Proteomes" id="UP000199159"/>
    </source>
</evidence>
<proteinExistence type="predicted"/>
<dbReference type="InterPro" id="IPR042301">
    <property type="entry name" value="GH115_sf"/>
</dbReference>
<dbReference type="PANTHER" id="PTHR37842">
    <property type="match status" value="1"/>
</dbReference>
<dbReference type="InterPro" id="IPR031924">
    <property type="entry name" value="GH115"/>
</dbReference>
<sequence>MTTSQSFIFNKPTKFEYLGPPDLKGVEHFLQVLMRDRNKVFQESSSIIKTTVLFVLDEQNHKELYAEQYTIQFSEDLTEMKVTAADELGIIFGILHISESYLGVDQFWFWNDCEPSCKEVVEITPVPFLSEIPKVRYRGWFVNDEVLISMWNYKDSNEVVWEMVFEALLRCKGNMVIPGTDIENPVYKKLATSMGLWVTHHHAEPLGAQMFARVFPDKRASYIEHKDLFQQLWKDAILEQKDAKIVWNIGFRGQGDRPFWIDDPTFDTDEKRGALISQIMRDQYEMIAEYQKDPICCVNLYGEITELYKEGLLELPDGVIKIWADSGYGKMVTRRQGTHNPRVPSLPTKNEEGPHGIYYHVTFYDLQASNHLTMLPNTTTFVNDELVEAFEHEMNEFLIVNCGNIRPHLYFLDAISDIWTHGELNSEEFLNRFVSKYYPSFPGEMKDYMTDYFDAIIQYGVFDDERAGEQFYHFTIRKLAKQWISSLGKESAPNLFWATGEMNLENQFNWFKTKVEEKLPEWERLLENVKALVGEGNHIDQKRVHDQFLIQVQIHKNGCKALLSFSHAFEKFQREEFLDAFLLVDDAMEEIKETVEMMERTTSQKWDGFYHNDCLTNVSLTFYTLETIRRYLRMLGDGPSFYEWEKRYLTSVAESSVVLLTNKTKQLMDDELVQRLKV</sequence>
<organism evidence="2 3">
    <name type="scientific">Litchfieldia salsa</name>
    <dbReference type="NCBI Taxonomy" id="930152"/>
    <lineage>
        <taxon>Bacteria</taxon>
        <taxon>Bacillati</taxon>
        <taxon>Bacillota</taxon>
        <taxon>Bacilli</taxon>
        <taxon>Bacillales</taxon>
        <taxon>Bacillaceae</taxon>
        <taxon>Litchfieldia</taxon>
    </lineage>
</organism>
<keyword evidence="3" id="KW-1185">Reference proteome</keyword>
<dbReference type="InterPro" id="IPR029018">
    <property type="entry name" value="Hex-like_dom2"/>
</dbReference>
<dbReference type="PANTHER" id="PTHR37842:SF2">
    <property type="entry name" value="GYLCOSYL HYDROLASE 115 C-TERMINAL DOMAIN-CONTAINING PROTEIN"/>
    <property type="match status" value="1"/>
</dbReference>
<evidence type="ECO:0000256" key="1">
    <source>
        <dbReference type="ARBA" id="ARBA00022801"/>
    </source>
</evidence>